<evidence type="ECO:0000313" key="1">
    <source>
        <dbReference type="EMBL" id="KIW69904.1"/>
    </source>
</evidence>
<protein>
    <submittedName>
        <fullName evidence="1">Uncharacterized protein</fullName>
    </submittedName>
</protein>
<dbReference type="Proteomes" id="UP000054266">
    <property type="component" value="Unassembled WGS sequence"/>
</dbReference>
<proteinExistence type="predicted"/>
<reference evidence="1 2" key="1">
    <citation type="submission" date="2015-01" db="EMBL/GenBank/DDBJ databases">
        <title>The Genome Sequence of Capronia semiimmersa CBS27337.</title>
        <authorList>
            <consortium name="The Broad Institute Genomics Platform"/>
            <person name="Cuomo C."/>
            <person name="de Hoog S."/>
            <person name="Gorbushina A."/>
            <person name="Stielow B."/>
            <person name="Teixiera M."/>
            <person name="Abouelleil A."/>
            <person name="Chapman S.B."/>
            <person name="Priest M."/>
            <person name="Young S.K."/>
            <person name="Wortman J."/>
            <person name="Nusbaum C."/>
            <person name="Birren B."/>
        </authorList>
    </citation>
    <scope>NUCLEOTIDE SEQUENCE [LARGE SCALE GENOMIC DNA]</scope>
    <source>
        <strain evidence="1 2">CBS 27337</strain>
    </source>
</reference>
<dbReference type="AlphaFoldDB" id="A0A0D2GCR6"/>
<dbReference type="EMBL" id="KN846957">
    <property type="protein sequence ID" value="KIW69904.1"/>
    <property type="molecule type" value="Genomic_DNA"/>
</dbReference>
<gene>
    <name evidence="1" type="ORF">PV04_02221</name>
</gene>
<dbReference type="HOGENOM" id="CLU_2120800_0_0_1"/>
<keyword evidence="2" id="KW-1185">Reference proteome</keyword>
<accession>A0A0D2GCR6</accession>
<evidence type="ECO:0000313" key="2">
    <source>
        <dbReference type="Proteomes" id="UP000054266"/>
    </source>
</evidence>
<sequence length="114" mass="12738">MSFLEFAYWLNNNMRPQPQTDCASGILIRMVASQHHIHWTLVHPHLGVSQPCMMSTSLAQQLRLLKTLRFVLLQEVLCVGGAVRHMLPLFFGAPFGYSGLAMSPLCLSASSRLI</sequence>
<name>A0A0D2GCR6_9EURO</name>
<organism evidence="1 2">
    <name type="scientific">Phialophora macrospora</name>
    <dbReference type="NCBI Taxonomy" id="1851006"/>
    <lineage>
        <taxon>Eukaryota</taxon>
        <taxon>Fungi</taxon>
        <taxon>Dikarya</taxon>
        <taxon>Ascomycota</taxon>
        <taxon>Pezizomycotina</taxon>
        <taxon>Eurotiomycetes</taxon>
        <taxon>Chaetothyriomycetidae</taxon>
        <taxon>Chaetothyriales</taxon>
        <taxon>Herpotrichiellaceae</taxon>
        <taxon>Phialophora</taxon>
    </lineage>
</organism>